<dbReference type="STRING" id="504797.SAMN05421678_109213"/>
<evidence type="ECO:0000313" key="6">
    <source>
        <dbReference type="EMBL" id="SFG89565.1"/>
    </source>
</evidence>
<dbReference type="PANTHER" id="PTHR43649">
    <property type="entry name" value="ARABINOSE-BINDING PROTEIN-RELATED"/>
    <property type="match status" value="1"/>
</dbReference>
<gene>
    <name evidence="5" type="ORF">FHR37_002144</name>
    <name evidence="6" type="ORF">SAMN05421678_109213</name>
</gene>
<reference evidence="5 8" key="2">
    <citation type="submission" date="2020-07" db="EMBL/GenBank/DDBJ databases">
        <title>Sequencing the genomes of 1000 actinobacteria strains.</title>
        <authorList>
            <person name="Klenk H.-P."/>
        </authorList>
    </citation>
    <scope>NUCLEOTIDE SEQUENCE [LARGE SCALE GENOMIC DNA]</scope>
    <source>
        <strain evidence="5 8">DSM 45117</strain>
    </source>
</reference>
<dbReference type="OrthoDB" id="5166384at2"/>
<comment type="subcellular location">
    <subcellularLocation>
        <location evidence="1">Cell envelope</location>
    </subcellularLocation>
</comment>
<evidence type="ECO:0000313" key="8">
    <source>
        <dbReference type="Proteomes" id="UP000533017"/>
    </source>
</evidence>
<reference evidence="6 7" key="1">
    <citation type="submission" date="2016-10" db="EMBL/GenBank/DDBJ databases">
        <authorList>
            <person name="de Groot N.N."/>
        </authorList>
    </citation>
    <scope>NUCLEOTIDE SEQUENCE [LARGE SCALE GENOMIC DNA]</scope>
    <source>
        <strain evidence="6 7">CPCC 202808</strain>
    </source>
</reference>
<evidence type="ECO:0000256" key="4">
    <source>
        <dbReference type="ARBA" id="ARBA00022729"/>
    </source>
</evidence>
<dbReference type="RefSeq" id="WP_092884409.1">
    <property type="nucleotide sequence ID" value="NZ_FOOI01000009.1"/>
</dbReference>
<evidence type="ECO:0000256" key="3">
    <source>
        <dbReference type="ARBA" id="ARBA00022448"/>
    </source>
</evidence>
<dbReference type="PANTHER" id="PTHR43649:SF31">
    <property type="entry name" value="SN-GLYCEROL-3-PHOSPHATE-BINDING PERIPLASMIC PROTEIN UGPB"/>
    <property type="match status" value="1"/>
</dbReference>
<evidence type="ECO:0000313" key="5">
    <source>
        <dbReference type="EMBL" id="NYH83293.1"/>
    </source>
</evidence>
<dbReference type="EMBL" id="JACBZA010000001">
    <property type="protein sequence ID" value="NYH83293.1"/>
    <property type="molecule type" value="Genomic_DNA"/>
</dbReference>
<dbReference type="Proteomes" id="UP000199052">
    <property type="component" value="Unassembled WGS sequence"/>
</dbReference>
<sequence>MQELREGLSRRRFLAAAGLGAAGALAGCSGEAAGGFRHSHPLRLPLEAPQPTVRGAIPSGVDGVPTAYRRFVSPPYRSVHTTPGSGGPVTTFQILYGPPPTPLEHNPWWQELNRRLGVEIRPTLVPDASLGDKLQTTIASGQLPDLTYVHLGLAPAALRVIRQGAFTDLTPYIGGDAVKEFPNLARLPSYMWRNSSIEGGIYGVPRVIPIVNGQIGLYRRDWARKLGYPDPPANADEVLELFTAYAKGDPDGNSRVQTWGFGNVDTTLVQQMFGVPNVWRKDSNGRLVNAIETDEFEEALRFLSRMWKAGVYHPDAATMQFQKVQDLFMSGRTGYFAQGYIPMFGRTGTRGGLRKTQPHADAYPLLPPGHDGGKPRIFQGPGYFGFMAIPSKVGENTERAKELLRVLDYYAAPFGSEEYVFMTYGIEGRQFRYDGQGNPVSVDDDRVANWSTLSYMCQTMENAFYYPGAPEDAVLAQDMLKKAVQLSVPNPTLGLVSNLAISRGAALSQYNSDRQTGIVTGREPIRALAEWRKGWRERGGDQIRTEYEEALARLSG</sequence>
<dbReference type="InterPro" id="IPR006059">
    <property type="entry name" value="SBP"/>
</dbReference>
<dbReference type="PROSITE" id="PS51257">
    <property type="entry name" value="PROKAR_LIPOPROTEIN"/>
    <property type="match status" value="1"/>
</dbReference>
<evidence type="ECO:0000256" key="2">
    <source>
        <dbReference type="ARBA" id="ARBA00008520"/>
    </source>
</evidence>
<organism evidence="6 7">
    <name type="scientific">Actinopolymorpha cephalotaxi</name>
    <dbReference type="NCBI Taxonomy" id="504797"/>
    <lineage>
        <taxon>Bacteria</taxon>
        <taxon>Bacillati</taxon>
        <taxon>Actinomycetota</taxon>
        <taxon>Actinomycetes</taxon>
        <taxon>Propionibacteriales</taxon>
        <taxon>Actinopolymorphaceae</taxon>
        <taxon>Actinopolymorpha</taxon>
    </lineage>
</organism>
<keyword evidence="4" id="KW-0732">Signal</keyword>
<accession>A0A1I2VJR9</accession>
<keyword evidence="8" id="KW-1185">Reference proteome</keyword>
<dbReference type="AlphaFoldDB" id="A0A1I2VJR9"/>
<dbReference type="InterPro" id="IPR006311">
    <property type="entry name" value="TAT_signal"/>
</dbReference>
<dbReference type="GO" id="GO:0030313">
    <property type="term" value="C:cell envelope"/>
    <property type="evidence" value="ECO:0007669"/>
    <property type="project" value="UniProtKB-SubCell"/>
</dbReference>
<keyword evidence="3" id="KW-0813">Transport</keyword>
<proteinExistence type="inferred from homology"/>
<name>A0A1I2VJR9_9ACTN</name>
<dbReference type="Proteomes" id="UP000533017">
    <property type="component" value="Unassembled WGS sequence"/>
</dbReference>
<dbReference type="EMBL" id="FOOI01000009">
    <property type="protein sequence ID" value="SFG89565.1"/>
    <property type="molecule type" value="Genomic_DNA"/>
</dbReference>
<dbReference type="Gene3D" id="3.40.190.10">
    <property type="entry name" value="Periplasmic binding protein-like II"/>
    <property type="match status" value="2"/>
</dbReference>
<evidence type="ECO:0000313" key="7">
    <source>
        <dbReference type="Proteomes" id="UP000199052"/>
    </source>
</evidence>
<dbReference type="PROSITE" id="PS51318">
    <property type="entry name" value="TAT"/>
    <property type="match status" value="1"/>
</dbReference>
<dbReference type="SUPFAM" id="SSF53850">
    <property type="entry name" value="Periplasmic binding protein-like II"/>
    <property type="match status" value="1"/>
</dbReference>
<protein>
    <submittedName>
        <fullName evidence="5 6">Aldouronate transport system substrate-binding protein</fullName>
    </submittedName>
</protein>
<comment type="similarity">
    <text evidence="2">Belongs to the bacterial solute-binding protein 1 family.</text>
</comment>
<dbReference type="InterPro" id="IPR050490">
    <property type="entry name" value="Bact_solute-bd_prot1"/>
</dbReference>
<evidence type="ECO:0000256" key="1">
    <source>
        <dbReference type="ARBA" id="ARBA00004196"/>
    </source>
</evidence>
<dbReference type="Pfam" id="PF01547">
    <property type="entry name" value="SBP_bac_1"/>
    <property type="match status" value="1"/>
</dbReference>